<dbReference type="InterPro" id="IPR029045">
    <property type="entry name" value="ClpP/crotonase-like_dom_sf"/>
</dbReference>
<gene>
    <name evidence="2" type="ORF">S06H3_05437</name>
</gene>
<dbReference type="PANTHER" id="PTHR43842">
    <property type="entry name" value="PROPIONYL-COA CARBOXYLASE BETA CHAIN"/>
    <property type="match status" value="1"/>
</dbReference>
<dbReference type="Pfam" id="PF01039">
    <property type="entry name" value="Carboxyl_trans"/>
    <property type="match status" value="1"/>
</dbReference>
<sequence>MVDTPGYLPGADQEHQGIIRHGAKVLYAFAEATVPKISLILRKAFGGAYIALASRYLGYDKIIAWPSSQIAVMGPEQAVKIIYKKEIAESKEPKKLEKEKIQELKELFLNPYQAAKLGQVDMIIHPKDTRAILIKCLESLLNKRESKIAKKHGNMPL</sequence>
<protein>
    <recommendedName>
        <fullName evidence="1">CoA carboxyltransferase C-terminal domain-containing protein</fullName>
    </recommendedName>
</protein>
<dbReference type="PANTHER" id="PTHR43842:SF2">
    <property type="entry name" value="PROPIONYL-COA CARBOXYLASE BETA CHAIN, MITOCHONDRIAL"/>
    <property type="match status" value="1"/>
</dbReference>
<dbReference type="Gene3D" id="3.90.226.10">
    <property type="entry name" value="2-enoyl-CoA Hydratase, Chain A, domain 1"/>
    <property type="match status" value="1"/>
</dbReference>
<dbReference type="GO" id="GO:0004658">
    <property type="term" value="F:propionyl-CoA carboxylase activity"/>
    <property type="evidence" value="ECO:0007669"/>
    <property type="project" value="TreeGrafter"/>
</dbReference>
<evidence type="ECO:0000313" key="2">
    <source>
        <dbReference type="EMBL" id="GAI02046.1"/>
    </source>
</evidence>
<reference evidence="2" key="1">
    <citation type="journal article" date="2014" name="Front. Microbiol.">
        <title>High frequency of phylogenetically diverse reductive dehalogenase-homologous genes in deep subseafloor sedimentary metagenomes.</title>
        <authorList>
            <person name="Kawai M."/>
            <person name="Futagami T."/>
            <person name="Toyoda A."/>
            <person name="Takaki Y."/>
            <person name="Nishi S."/>
            <person name="Hori S."/>
            <person name="Arai W."/>
            <person name="Tsubouchi T."/>
            <person name="Morono Y."/>
            <person name="Uchiyama I."/>
            <person name="Ito T."/>
            <person name="Fujiyama A."/>
            <person name="Inagaki F."/>
            <person name="Takami H."/>
        </authorList>
    </citation>
    <scope>NUCLEOTIDE SEQUENCE</scope>
    <source>
        <strain evidence="2">Expedition CK06-06</strain>
    </source>
</reference>
<proteinExistence type="predicted"/>
<dbReference type="SUPFAM" id="SSF52096">
    <property type="entry name" value="ClpP/crotonase"/>
    <property type="match status" value="1"/>
</dbReference>
<evidence type="ECO:0000259" key="1">
    <source>
        <dbReference type="PROSITE" id="PS50989"/>
    </source>
</evidence>
<dbReference type="EMBL" id="BARV01002017">
    <property type="protein sequence ID" value="GAI02046.1"/>
    <property type="molecule type" value="Genomic_DNA"/>
</dbReference>
<dbReference type="InterPro" id="IPR034733">
    <property type="entry name" value="AcCoA_carboxyl_beta"/>
</dbReference>
<dbReference type="PROSITE" id="PS50989">
    <property type="entry name" value="COA_CT_CTER"/>
    <property type="match status" value="1"/>
</dbReference>
<dbReference type="InterPro" id="IPR011763">
    <property type="entry name" value="COA_CT_C"/>
</dbReference>
<comment type="caution">
    <text evidence="2">The sequence shown here is derived from an EMBL/GenBank/DDBJ whole genome shotgun (WGS) entry which is preliminary data.</text>
</comment>
<dbReference type="AlphaFoldDB" id="X1L854"/>
<accession>X1L854</accession>
<dbReference type="InterPro" id="IPR051047">
    <property type="entry name" value="AccD/PCCB"/>
</dbReference>
<name>X1L854_9ZZZZ</name>
<organism evidence="2">
    <name type="scientific">marine sediment metagenome</name>
    <dbReference type="NCBI Taxonomy" id="412755"/>
    <lineage>
        <taxon>unclassified sequences</taxon>
        <taxon>metagenomes</taxon>
        <taxon>ecological metagenomes</taxon>
    </lineage>
</organism>
<feature type="domain" description="CoA carboxyltransferase C-terminal" evidence="1">
    <location>
        <begin position="1"/>
        <end position="147"/>
    </location>
</feature>